<dbReference type="EMBL" id="JABSTR010000008">
    <property type="protein sequence ID" value="KAH9377597.1"/>
    <property type="molecule type" value="Genomic_DNA"/>
</dbReference>
<accession>A0A9J6GPN5</accession>
<keyword evidence="1" id="KW-0472">Membrane</keyword>
<evidence type="ECO:0000313" key="3">
    <source>
        <dbReference type="Proteomes" id="UP000821853"/>
    </source>
</evidence>
<evidence type="ECO:0000256" key="1">
    <source>
        <dbReference type="SAM" id="Phobius"/>
    </source>
</evidence>
<organism evidence="2 3">
    <name type="scientific">Haemaphysalis longicornis</name>
    <name type="common">Bush tick</name>
    <dbReference type="NCBI Taxonomy" id="44386"/>
    <lineage>
        <taxon>Eukaryota</taxon>
        <taxon>Metazoa</taxon>
        <taxon>Ecdysozoa</taxon>
        <taxon>Arthropoda</taxon>
        <taxon>Chelicerata</taxon>
        <taxon>Arachnida</taxon>
        <taxon>Acari</taxon>
        <taxon>Parasitiformes</taxon>
        <taxon>Ixodida</taxon>
        <taxon>Ixodoidea</taxon>
        <taxon>Ixodidae</taxon>
        <taxon>Haemaphysalinae</taxon>
        <taxon>Haemaphysalis</taxon>
    </lineage>
</organism>
<protein>
    <recommendedName>
        <fullName evidence="4">Monocarboxylate transporter</fullName>
    </recommendedName>
</protein>
<keyword evidence="3" id="KW-1185">Reference proteome</keyword>
<proteinExistence type="predicted"/>
<comment type="caution">
    <text evidence="2">The sequence shown here is derived from an EMBL/GenBank/DDBJ whole genome shotgun (WGS) entry which is preliminary data.</text>
</comment>
<dbReference type="VEuPathDB" id="VectorBase:HLOH_041082"/>
<dbReference type="Proteomes" id="UP000821853">
    <property type="component" value="Unassembled WGS sequence"/>
</dbReference>
<reference evidence="2 3" key="1">
    <citation type="journal article" date="2020" name="Cell">
        <title>Large-Scale Comparative Analyses of Tick Genomes Elucidate Their Genetic Diversity and Vector Capacities.</title>
        <authorList>
            <consortium name="Tick Genome and Microbiome Consortium (TIGMIC)"/>
            <person name="Jia N."/>
            <person name="Wang J."/>
            <person name="Shi W."/>
            <person name="Du L."/>
            <person name="Sun Y."/>
            <person name="Zhan W."/>
            <person name="Jiang J.F."/>
            <person name="Wang Q."/>
            <person name="Zhang B."/>
            <person name="Ji P."/>
            <person name="Bell-Sakyi L."/>
            <person name="Cui X.M."/>
            <person name="Yuan T.T."/>
            <person name="Jiang B.G."/>
            <person name="Yang W.F."/>
            <person name="Lam T.T."/>
            <person name="Chang Q.C."/>
            <person name="Ding S.J."/>
            <person name="Wang X.J."/>
            <person name="Zhu J.G."/>
            <person name="Ruan X.D."/>
            <person name="Zhao L."/>
            <person name="Wei J.T."/>
            <person name="Ye R.Z."/>
            <person name="Que T.C."/>
            <person name="Du C.H."/>
            <person name="Zhou Y.H."/>
            <person name="Cheng J.X."/>
            <person name="Dai P.F."/>
            <person name="Guo W.B."/>
            <person name="Han X.H."/>
            <person name="Huang E.J."/>
            <person name="Li L.F."/>
            <person name="Wei W."/>
            <person name="Gao Y.C."/>
            <person name="Liu J.Z."/>
            <person name="Shao H.Z."/>
            <person name="Wang X."/>
            <person name="Wang C.C."/>
            <person name="Yang T.C."/>
            <person name="Huo Q.B."/>
            <person name="Li W."/>
            <person name="Chen H.Y."/>
            <person name="Chen S.E."/>
            <person name="Zhou L.G."/>
            <person name="Ni X.B."/>
            <person name="Tian J.H."/>
            <person name="Sheng Y."/>
            <person name="Liu T."/>
            <person name="Pan Y.S."/>
            <person name="Xia L.Y."/>
            <person name="Li J."/>
            <person name="Zhao F."/>
            <person name="Cao W.C."/>
        </authorList>
    </citation>
    <scope>NUCLEOTIDE SEQUENCE [LARGE SCALE GENOMIC DNA]</scope>
    <source>
        <strain evidence="2">HaeL-2018</strain>
    </source>
</reference>
<sequence>MPEARPASGATVTTAPNVGESTRLRCTTMNDVDTRWSVAIAAGFIAFFGVASMSNLGFFYVYFLEEFHTNRENASWPGSVLQIMGHVAGEDVA</sequence>
<keyword evidence="1" id="KW-1133">Transmembrane helix</keyword>
<evidence type="ECO:0000313" key="2">
    <source>
        <dbReference type="EMBL" id="KAH9377597.1"/>
    </source>
</evidence>
<feature type="transmembrane region" description="Helical" evidence="1">
    <location>
        <begin position="38"/>
        <end position="63"/>
    </location>
</feature>
<name>A0A9J6GPN5_HAELO</name>
<dbReference type="AlphaFoldDB" id="A0A9J6GPN5"/>
<evidence type="ECO:0008006" key="4">
    <source>
        <dbReference type="Google" id="ProtNLM"/>
    </source>
</evidence>
<gene>
    <name evidence="2" type="ORF">HPB48_000123</name>
</gene>
<keyword evidence="1" id="KW-0812">Transmembrane</keyword>